<dbReference type="Proteomes" id="UP000054324">
    <property type="component" value="Unassembled WGS sequence"/>
</dbReference>
<dbReference type="OrthoDB" id="10480280at2759"/>
<keyword evidence="3" id="KW-1185">Reference proteome</keyword>
<feature type="region of interest" description="Disordered" evidence="1">
    <location>
        <begin position="1"/>
        <end position="20"/>
    </location>
</feature>
<dbReference type="RefSeq" id="XP_009176165.1">
    <property type="nucleotide sequence ID" value="XM_009177901.1"/>
</dbReference>
<dbReference type="GeneID" id="20325452"/>
<sequence length="65" mass="7619">MSDEHSTDLPPLDYFPPSPKRELPIDLKDRAAGLEVEMAKWSVELEDATLRMYPDNLIERSYRLR</sequence>
<organism evidence="2 3">
    <name type="scientific">Opisthorchis viverrini</name>
    <name type="common">Southeast Asian liver fluke</name>
    <dbReference type="NCBI Taxonomy" id="6198"/>
    <lineage>
        <taxon>Eukaryota</taxon>
        <taxon>Metazoa</taxon>
        <taxon>Spiralia</taxon>
        <taxon>Lophotrochozoa</taxon>
        <taxon>Platyhelminthes</taxon>
        <taxon>Trematoda</taxon>
        <taxon>Digenea</taxon>
        <taxon>Opisthorchiida</taxon>
        <taxon>Opisthorchiata</taxon>
        <taxon>Opisthorchiidae</taxon>
        <taxon>Opisthorchis</taxon>
    </lineage>
</organism>
<protein>
    <submittedName>
        <fullName evidence="2">Uncharacterized protein</fullName>
    </submittedName>
</protein>
<dbReference type="EMBL" id="KL597094">
    <property type="protein sequence ID" value="KER20088.1"/>
    <property type="molecule type" value="Genomic_DNA"/>
</dbReference>
<dbReference type="AlphaFoldDB" id="A0A074YZI2"/>
<evidence type="ECO:0000256" key="1">
    <source>
        <dbReference type="SAM" id="MobiDB-lite"/>
    </source>
</evidence>
<evidence type="ECO:0000313" key="2">
    <source>
        <dbReference type="EMBL" id="KER20088.1"/>
    </source>
</evidence>
<evidence type="ECO:0000313" key="3">
    <source>
        <dbReference type="Proteomes" id="UP000054324"/>
    </source>
</evidence>
<dbReference type="KEGG" id="ovi:T265_11284"/>
<reference evidence="2 3" key="1">
    <citation type="submission" date="2013-11" db="EMBL/GenBank/DDBJ databases">
        <title>Opisthorchis viverrini - life in the bile duct.</title>
        <authorList>
            <person name="Young N.D."/>
            <person name="Nagarajan N."/>
            <person name="Lin S.J."/>
            <person name="Korhonen P.K."/>
            <person name="Jex A.R."/>
            <person name="Hall R.S."/>
            <person name="Safavi-Hemami H."/>
            <person name="Kaewkong W."/>
            <person name="Bertrand D."/>
            <person name="Gao S."/>
            <person name="Seet Q."/>
            <person name="Wongkham S."/>
            <person name="Teh B.T."/>
            <person name="Wongkham C."/>
            <person name="Intapan P.M."/>
            <person name="Maleewong W."/>
            <person name="Yang X."/>
            <person name="Hu M."/>
            <person name="Wang Z."/>
            <person name="Hofmann A."/>
            <person name="Sternberg P.W."/>
            <person name="Tan P."/>
            <person name="Wang J."/>
            <person name="Gasser R.B."/>
        </authorList>
    </citation>
    <scope>NUCLEOTIDE SEQUENCE [LARGE SCALE GENOMIC DNA]</scope>
</reference>
<name>A0A074YZI2_OPIVI</name>
<dbReference type="CTD" id="20325452"/>
<proteinExistence type="predicted"/>
<accession>A0A074YZI2</accession>
<gene>
    <name evidence="2" type="ORF">T265_11284</name>
</gene>